<reference evidence="1" key="1">
    <citation type="journal article" date="2021" name="PeerJ">
        <title>Extensive microbial diversity within the chicken gut microbiome revealed by metagenomics and culture.</title>
        <authorList>
            <person name="Gilroy R."/>
            <person name="Ravi A."/>
            <person name="Getino M."/>
            <person name="Pursley I."/>
            <person name="Horton D.L."/>
            <person name="Alikhan N.F."/>
            <person name="Baker D."/>
            <person name="Gharbi K."/>
            <person name="Hall N."/>
            <person name="Watson M."/>
            <person name="Adriaenssens E.M."/>
            <person name="Foster-Nyarko E."/>
            <person name="Jarju S."/>
            <person name="Secka A."/>
            <person name="Antonio M."/>
            <person name="Oren A."/>
            <person name="Chaudhuri R.R."/>
            <person name="La Ragione R."/>
            <person name="Hildebrand F."/>
            <person name="Pallen M.J."/>
        </authorList>
    </citation>
    <scope>NUCLEOTIDE SEQUENCE</scope>
    <source>
        <strain evidence="1">ChiGjej2B2-7701</strain>
    </source>
</reference>
<gene>
    <name evidence="1" type="ORF">K8U80_11220</name>
</gene>
<dbReference type="AlphaFoldDB" id="A0A921LSC9"/>
<dbReference type="EMBL" id="DYVF01000069">
    <property type="protein sequence ID" value="HJG31945.1"/>
    <property type="molecule type" value="Genomic_DNA"/>
</dbReference>
<evidence type="ECO:0000313" key="1">
    <source>
        <dbReference type="EMBL" id="HJG31945.1"/>
    </source>
</evidence>
<name>A0A921LSC9_9ACTN</name>
<sequence length="217" mass="23838">MLQADTAAIKSVPFSLARSVAMRVLTAPALVGKAFLEGGLVPWIVSGRDSRRLHGDVDISLRIADMPDMRTWLGAEGLYDSRLDSLNLPCNEEHGDFGAHSVIDGVLVSFCPYFFEGDELHQRNAALEVTDGFDALLEAVIPSSMEADRTELRRLPTGATIGCATLEAVRASKIMSDREKDAHDIAEIDRIGYDLDRYARIVKDYTTMRIVCVAHGE</sequence>
<reference evidence="1" key="2">
    <citation type="submission" date="2021-09" db="EMBL/GenBank/DDBJ databases">
        <authorList>
            <person name="Gilroy R."/>
        </authorList>
    </citation>
    <scope>NUCLEOTIDE SEQUENCE</scope>
    <source>
        <strain evidence="1">ChiGjej2B2-7701</strain>
    </source>
</reference>
<comment type="caution">
    <text evidence="1">The sequence shown here is derived from an EMBL/GenBank/DDBJ whole genome shotgun (WGS) entry which is preliminary data.</text>
</comment>
<proteinExistence type="predicted"/>
<evidence type="ECO:0000313" key="2">
    <source>
        <dbReference type="Proteomes" id="UP000746751"/>
    </source>
</evidence>
<organism evidence="1 2">
    <name type="scientific">Collinsella ihumii</name>
    <dbReference type="NCBI Taxonomy" id="1720204"/>
    <lineage>
        <taxon>Bacteria</taxon>
        <taxon>Bacillati</taxon>
        <taxon>Actinomycetota</taxon>
        <taxon>Coriobacteriia</taxon>
        <taxon>Coriobacteriales</taxon>
        <taxon>Coriobacteriaceae</taxon>
        <taxon>Collinsella</taxon>
    </lineage>
</organism>
<accession>A0A921LSC9</accession>
<protein>
    <submittedName>
        <fullName evidence="1">Uncharacterized protein</fullName>
    </submittedName>
</protein>
<dbReference type="Proteomes" id="UP000746751">
    <property type="component" value="Unassembled WGS sequence"/>
</dbReference>